<dbReference type="GO" id="GO:0008202">
    <property type="term" value="P:steroid metabolic process"/>
    <property type="evidence" value="ECO:0007669"/>
    <property type="project" value="UniProtKB-KW"/>
</dbReference>
<evidence type="ECO:0000256" key="7">
    <source>
        <dbReference type="ARBA" id="ARBA00061147"/>
    </source>
</evidence>
<proteinExistence type="inferred from homology"/>
<reference evidence="11" key="1">
    <citation type="submission" date="2022-04" db="EMBL/GenBank/DDBJ databases">
        <title>Human microbiome associated bacterial genomes.</title>
        <authorList>
            <person name="Sandstrom S."/>
            <person name="Salamzade R."/>
            <person name="Kalan L.R."/>
        </authorList>
    </citation>
    <scope>NUCLEOTIDE SEQUENCE</scope>
    <source>
        <strain evidence="11">P3-SID1762</strain>
    </source>
</reference>
<dbReference type="InterPro" id="IPR036188">
    <property type="entry name" value="FAD/NAD-bd_sf"/>
</dbReference>
<keyword evidence="2" id="KW-0285">Flavoprotein</keyword>
<dbReference type="Gene3D" id="3.50.50.60">
    <property type="entry name" value="FAD/NAD(P)-binding domain"/>
    <property type="match status" value="1"/>
</dbReference>
<gene>
    <name evidence="11" type="ORF">M3D93_06635</name>
</gene>
<dbReference type="FunFam" id="3.50.50.60:FF:000208">
    <property type="entry name" value="3-ketosteroid dehydrogenase"/>
    <property type="match status" value="1"/>
</dbReference>
<name>A0AAW5Q5H6_9ACTN</name>
<dbReference type="SUPFAM" id="SSF56425">
    <property type="entry name" value="Succinate dehydrogenase/fumarate reductase flavoprotein, catalytic domain"/>
    <property type="match status" value="1"/>
</dbReference>
<dbReference type="EC" id="1.3.99.4" evidence="8"/>
<evidence type="ECO:0000256" key="6">
    <source>
        <dbReference type="ARBA" id="ARBA00051951"/>
    </source>
</evidence>
<dbReference type="EMBL" id="JALXTC010000022">
    <property type="protein sequence ID" value="MCT2117429.1"/>
    <property type="molecule type" value="Genomic_DNA"/>
</dbReference>
<comment type="catalytic activity">
    <reaction evidence="6">
        <text>a 3-oxosteroid + A = a 3-oxo-Delta(1)-steroid + AH2</text>
        <dbReference type="Rhea" id="RHEA:13329"/>
        <dbReference type="ChEBI" id="CHEBI:13193"/>
        <dbReference type="ChEBI" id="CHEBI:17499"/>
        <dbReference type="ChEBI" id="CHEBI:20156"/>
        <dbReference type="ChEBI" id="CHEBI:47788"/>
        <dbReference type="EC" id="1.3.99.4"/>
    </reaction>
</comment>
<dbReference type="AlphaFoldDB" id="A0AAW5Q5H6"/>
<dbReference type="RefSeq" id="WP_070719685.1">
    <property type="nucleotide sequence ID" value="NZ_JAFFGT010000036.1"/>
</dbReference>
<dbReference type="SUPFAM" id="SSF51905">
    <property type="entry name" value="FAD/NAD(P)-binding domain"/>
    <property type="match status" value="1"/>
</dbReference>
<evidence type="ECO:0000313" key="12">
    <source>
        <dbReference type="Proteomes" id="UP001206890"/>
    </source>
</evidence>
<dbReference type="PANTHER" id="PTHR43400">
    <property type="entry name" value="FUMARATE REDUCTASE"/>
    <property type="match status" value="1"/>
</dbReference>
<evidence type="ECO:0000313" key="11">
    <source>
        <dbReference type="EMBL" id="MCT2117429.1"/>
    </source>
</evidence>
<keyword evidence="4" id="KW-0560">Oxidoreductase</keyword>
<comment type="similarity">
    <text evidence="7">Belongs to the FAD-dependent oxidoreductase 2 family. 3-oxosteroid dehydrogenase subfamily.</text>
</comment>
<dbReference type="PANTHER" id="PTHR43400:SF10">
    <property type="entry name" value="3-OXOSTEROID 1-DEHYDROGENASE"/>
    <property type="match status" value="1"/>
</dbReference>
<keyword evidence="3" id="KW-0274">FAD</keyword>
<keyword evidence="5" id="KW-0753">Steroid metabolism</keyword>
<evidence type="ECO:0000256" key="3">
    <source>
        <dbReference type="ARBA" id="ARBA00022827"/>
    </source>
</evidence>
<evidence type="ECO:0000256" key="5">
    <source>
        <dbReference type="ARBA" id="ARBA00023221"/>
    </source>
</evidence>
<dbReference type="InterPro" id="IPR050315">
    <property type="entry name" value="FAD-oxidoreductase_2"/>
</dbReference>
<evidence type="ECO:0000256" key="1">
    <source>
        <dbReference type="ARBA" id="ARBA00001974"/>
    </source>
</evidence>
<dbReference type="Pfam" id="PF00890">
    <property type="entry name" value="FAD_binding_2"/>
    <property type="match status" value="1"/>
</dbReference>
<evidence type="ECO:0000256" key="8">
    <source>
        <dbReference type="ARBA" id="ARBA00066536"/>
    </source>
</evidence>
<evidence type="ECO:0000256" key="2">
    <source>
        <dbReference type="ARBA" id="ARBA00022630"/>
    </source>
</evidence>
<keyword evidence="5" id="KW-0443">Lipid metabolism</keyword>
<dbReference type="InterPro" id="IPR003953">
    <property type="entry name" value="FAD-dep_OxRdtase_2_FAD-bd"/>
</dbReference>
<accession>A0AAW5Q5H6</accession>
<organism evidence="11 12">
    <name type="scientific">Dietzia cinnamea</name>
    <dbReference type="NCBI Taxonomy" id="321318"/>
    <lineage>
        <taxon>Bacteria</taxon>
        <taxon>Bacillati</taxon>
        <taxon>Actinomycetota</taxon>
        <taxon>Actinomycetes</taxon>
        <taxon>Mycobacteriales</taxon>
        <taxon>Dietziaceae</taxon>
        <taxon>Dietzia</taxon>
    </lineage>
</organism>
<comment type="caution">
    <text evidence="11">The sequence shown here is derived from an EMBL/GenBank/DDBJ whole genome shotgun (WGS) entry which is preliminary data.</text>
</comment>
<protein>
    <recommendedName>
        <fullName evidence="9">3-oxosteroid 1-dehydrogenase</fullName>
        <ecNumber evidence="8">1.3.99.4</ecNumber>
    </recommendedName>
</protein>
<dbReference type="InterPro" id="IPR027477">
    <property type="entry name" value="Succ_DH/fumarate_Rdtase_cat_sf"/>
</dbReference>
<dbReference type="GO" id="GO:0047571">
    <property type="term" value="F:3-oxosteroid 1-dehydrogenase activity"/>
    <property type="evidence" value="ECO:0007669"/>
    <property type="project" value="UniProtKB-EC"/>
</dbReference>
<evidence type="ECO:0000256" key="4">
    <source>
        <dbReference type="ARBA" id="ARBA00023002"/>
    </source>
</evidence>
<dbReference type="Proteomes" id="UP001206890">
    <property type="component" value="Unassembled WGS sequence"/>
</dbReference>
<evidence type="ECO:0000256" key="9">
    <source>
        <dbReference type="ARBA" id="ARBA00069709"/>
    </source>
</evidence>
<dbReference type="Gene3D" id="3.90.700.10">
    <property type="entry name" value="Succinate dehydrogenase/fumarate reductase flavoprotein, catalytic domain"/>
    <property type="match status" value="1"/>
</dbReference>
<comment type="cofactor">
    <cofactor evidence="1">
        <name>FAD</name>
        <dbReference type="ChEBI" id="CHEBI:57692"/>
    </cofactor>
</comment>
<sequence length="522" mass="55260">MTAQDSTFDAEFDVVVVGSGVAALFGAAAAASRGLSTCLIEKTDRFGGTSAYSGGAVWLPGNAVLARDGVDDSVEKGRTYFRAVVGDRTDRDLQDAFLNTGPAVVTFLQEELGIPTRFQAFPDYFDAPGRQEQGRSIYPKPIKGEEVGDRVADVRPPVPADQFGAAEDTTRLEGGRAWVARLVLALDAMDSAETRLNTAARELVRGEDGRVIGVAVDGDGGRRLLGARRGVLVAAGGFERSGELRHRWQQMPTAEWSSSHPDTGSGDAVRMFEHVGAQLDLLDQSWWCPATLFPNGHAAFTLGFRSGFIVDGTGRRFANELLPYDQMGRRMRARMADGAGDEFWLIFDDAEAGSFPAICIPAPDPDQLREAGLWHTAGSVDELAAATGLDPATLQESLERFNGFAEQGRDADFARGEDPYGRFFLGASTAEQCLRPVGGDCLHAVRLVLGDLGTKGGAVIDPNGAVLDTEGRVIPGLYAAGNSSASVSGEAYPGPGVPLGSGMTMAFRAVADMAGEPLPIAP</sequence>
<feature type="domain" description="FAD-dependent oxidoreductase 2 FAD-binding" evidence="10">
    <location>
        <begin position="13"/>
        <end position="499"/>
    </location>
</feature>
<evidence type="ECO:0000259" key="10">
    <source>
        <dbReference type="Pfam" id="PF00890"/>
    </source>
</evidence>